<dbReference type="VEuPathDB" id="VectorBase:ASIC013144"/>
<protein>
    <submittedName>
        <fullName evidence="1 2">4'-phosphopantetheinyl transferase</fullName>
    </submittedName>
</protein>
<dbReference type="EMBL" id="KE525299">
    <property type="protein sequence ID" value="KFB45183.1"/>
    <property type="molecule type" value="Genomic_DNA"/>
</dbReference>
<dbReference type="Proteomes" id="UP000030765">
    <property type="component" value="Unassembled WGS sequence"/>
</dbReference>
<name>A0A084W4N9_ANOSI</name>
<sequence>MIASASLAQHKSCLPAAGTPRRKYQMHHIFPRWFVRVKDFKDMPSALGCLHLEDLTQDGTV</sequence>
<reference evidence="2" key="2">
    <citation type="submission" date="2020-05" db="UniProtKB">
        <authorList>
            <consortium name="EnsemblMetazoa"/>
        </authorList>
    </citation>
    <scope>IDENTIFICATION</scope>
</reference>
<accession>A0A084W4N9</accession>
<evidence type="ECO:0000313" key="1">
    <source>
        <dbReference type="EMBL" id="KFB45183.1"/>
    </source>
</evidence>
<proteinExistence type="predicted"/>
<keyword evidence="3" id="KW-1185">Reference proteome</keyword>
<evidence type="ECO:0000313" key="2">
    <source>
        <dbReference type="EnsemblMetazoa" id="ASIC013144-PA"/>
    </source>
</evidence>
<gene>
    <name evidence="1" type="ORF">ZHAS_00013144</name>
</gene>
<evidence type="ECO:0000313" key="3">
    <source>
        <dbReference type="Proteomes" id="UP000030765"/>
    </source>
</evidence>
<reference evidence="1 3" key="1">
    <citation type="journal article" date="2014" name="BMC Genomics">
        <title>Genome sequence of Anopheles sinensis provides insight into genetics basis of mosquito competence for malaria parasites.</title>
        <authorList>
            <person name="Zhou D."/>
            <person name="Zhang D."/>
            <person name="Ding G."/>
            <person name="Shi L."/>
            <person name="Hou Q."/>
            <person name="Ye Y."/>
            <person name="Xu Y."/>
            <person name="Zhou H."/>
            <person name="Xiong C."/>
            <person name="Li S."/>
            <person name="Yu J."/>
            <person name="Hong S."/>
            <person name="Yu X."/>
            <person name="Zou P."/>
            <person name="Chen C."/>
            <person name="Chang X."/>
            <person name="Wang W."/>
            <person name="Lv Y."/>
            <person name="Sun Y."/>
            <person name="Ma L."/>
            <person name="Shen B."/>
            <person name="Zhu C."/>
        </authorList>
    </citation>
    <scope>NUCLEOTIDE SEQUENCE [LARGE SCALE GENOMIC DNA]</scope>
</reference>
<dbReference type="EMBL" id="ATLV01020360">
    <property type="status" value="NOT_ANNOTATED_CDS"/>
    <property type="molecule type" value="Genomic_DNA"/>
</dbReference>
<organism evidence="1">
    <name type="scientific">Anopheles sinensis</name>
    <name type="common">Mosquito</name>
    <dbReference type="NCBI Taxonomy" id="74873"/>
    <lineage>
        <taxon>Eukaryota</taxon>
        <taxon>Metazoa</taxon>
        <taxon>Ecdysozoa</taxon>
        <taxon>Arthropoda</taxon>
        <taxon>Hexapoda</taxon>
        <taxon>Insecta</taxon>
        <taxon>Pterygota</taxon>
        <taxon>Neoptera</taxon>
        <taxon>Endopterygota</taxon>
        <taxon>Diptera</taxon>
        <taxon>Nematocera</taxon>
        <taxon>Culicoidea</taxon>
        <taxon>Culicidae</taxon>
        <taxon>Anophelinae</taxon>
        <taxon>Anopheles</taxon>
    </lineage>
</organism>
<dbReference type="EnsemblMetazoa" id="ASIC013144-RA">
    <property type="protein sequence ID" value="ASIC013144-PA"/>
    <property type="gene ID" value="ASIC013144"/>
</dbReference>
<keyword evidence="1" id="KW-0808">Transferase</keyword>
<dbReference type="AlphaFoldDB" id="A0A084W4N9"/>
<dbReference type="GO" id="GO:0016740">
    <property type="term" value="F:transferase activity"/>
    <property type="evidence" value="ECO:0007669"/>
    <property type="project" value="UniProtKB-KW"/>
</dbReference>